<dbReference type="SMART" id="SM00450">
    <property type="entry name" value="RHOD"/>
    <property type="match status" value="1"/>
</dbReference>
<dbReference type="SUPFAM" id="SSF52821">
    <property type="entry name" value="Rhodanese/Cell cycle control phosphatase"/>
    <property type="match status" value="1"/>
</dbReference>
<dbReference type="PANTHER" id="PTHR11404">
    <property type="entry name" value="SUPEROXIDE DISMUTASE 2"/>
    <property type="match status" value="1"/>
</dbReference>
<keyword evidence="7" id="KW-1185">Reference proteome</keyword>
<comment type="similarity">
    <text evidence="1">Belongs to the iron/manganese superoxide dismutase family.</text>
</comment>
<dbReference type="SUPFAM" id="SSF46609">
    <property type="entry name" value="Fe,Mn superoxide dismutase (SOD), N-terminal domain"/>
    <property type="match status" value="1"/>
</dbReference>
<dbReference type="EMBL" id="JAPDNT010000057">
    <property type="protein sequence ID" value="MCW3477846.1"/>
    <property type="molecule type" value="Genomic_DNA"/>
</dbReference>
<evidence type="ECO:0000259" key="5">
    <source>
        <dbReference type="PROSITE" id="PS50206"/>
    </source>
</evidence>
<feature type="domain" description="Rhodanese" evidence="5">
    <location>
        <begin position="245"/>
        <end position="313"/>
    </location>
</feature>
<dbReference type="SUPFAM" id="SSF54719">
    <property type="entry name" value="Fe,Mn superoxide dismutase (SOD), C-terminal domain"/>
    <property type="match status" value="1"/>
</dbReference>
<dbReference type="Proteomes" id="UP001165679">
    <property type="component" value="Unassembled WGS sequence"/>
</dbReference>
<dbReference type="RefSeq" id="WP_264716820.1">
    <property type="nucleotide sequence ID" value="NZ_JAPDNT010000057.1"/>
</dbReference>
<evidence type="ECO:0000256" key="2">
    <source>
        <dbReference type="ARBA" id="ARBA00012682"/>
    </source>
</evidence>
<dbReference type="InterPro" id="IPR019832">
    <property type="entry name" value="Mn/Fe_SOD_C"/>
</dbReference>
<dbReference type="InterPro" id="IPR036873">
    <property type="entry name" value="Rhodanese-like_dom_sf"/>
</dbReference>
<dbReference type="AlphaFoldDB" id="A0AA41YPT6"/>
<evidence type="ECO:0000256" key="4">
    <source>
        <dbReference type="ARBA" id="ARBA00023002"/>
    </source>
</evidence>
<dbReference type="GO" id="GO:0004784">
    <property type="term" value="F:superoxide dismutase activity"/>
    <property type="evidence" value="ECO:0007669"/>
    <property type="project" value="UniProtKB-EC"/>
</dbReference>
<dbReference type="Pfam" id="PF00581">
    <property type="entry name" value="Rhodanese"/>
    <property type="match status" value="1"/>
</dbReference>
<dbReference type="Pfam" id="PF02777">
    <property type="entry name" value="Sod_Fe_C"/>
    <property type="match status" value="1"/>
</dbReference>
<dbReference type="Gene3D" id="3.55.40.20">
    <property type="entry name" value="Iron/manganese superoxide dismutase, C-terminal domain"/>
    <property type="match status" value="1"/>
</dbReference>
<reference evidence="6" key="2">
    <citation type="submission" date="2022-10" db="EMBL/GenBank/DDBJ databases">
        <authorList>
            <person name="Trinh H.N."/>
        </authorList>
    </citation>
    <scope>NUCLEOTIDE SEQUENCE</scope>
    <source>
        <strain evidence="6">RN2-1</strain>
    </source>
</reference>
<comment type="caution">
    <text evidence="6">The sequence shown here is derived from an EMBL/GenBank/DDBJ whole genome shotgun (WGS) entry which is preliminary data.</text>
</comment>
<dbReference type="InterPro" id="IPR036314">
    <property type="entry name" value="SOD_C_sf"/>
</dbReference>
<dbReference type="InterPro" id="IPR036324">
    <property type="entry name" value="Mn/Fe_SOD_N_sf"/>
</dbReference>
<gene>
    <name evidence="6" type="ORF">OL599_25180</name>
</gene>
<dbReference type="EC" id="1.15.1.1" evidence="2"/>
<evidence type="ECO:0000313" key="7">
    <source>
        <dbReference type="Proteomes" id="UP001165679"/>
    </source>
</evidence>
<sequence>MDYEVLPLPFKPHRLDGLSDRLLVSHYENNYGGAVRRLNAIEGRLAGLDWSAAPVFDLNGLGRERLIAANSMLLHEAYFDALGGSGAPHGGLARALERDFGSIDRWRAEFTAMGKALAGGSGWVLLTWSERLGRLTNQWAADHCHTLAGGVPVLALDMYEHAYALDFGAKAAAYVDAFMRNIHWERIEARHGRALDPDLPSTPWPNPDVPKITAAELRGALDRGEDLTLVDVCLADDLSRRTDMLPGARFLAPEAIADWADDLPRGKPVVAYCVYGFQISGEATIELRRRGLDARMLAGGITAWHAMAGPTVPLTPRHNQGDV</sequence>
<dbReference type="InterPro" id="IPR050265">
    <property type="entry name" value="Fe/Mn_Superoxide_Dismutase"/>
</dbReference>
<proteinExistence type="inferred from homology"/>
<evidence type="ECO:0000256" key="1">
    <source>
        <dbReference type="ARBA" id="ARBA00008714"/>
    </source>
</evidence>
<evidence type="ECO:0000313" key="6">
    <source>
        <dbReference type="EMBL" id="MCW3477846.1"/>
    </source>
</evidence>
<name>A0AA41YPT6_9PROT</name>
<dbReference type="PANTHER" id="PTHR11404:SF6">
    <property type="entry name" value="SUPEROXIDE DISMUTASE [MN], MITOCHONDRIAL"/>
    <property type="match status" value="1"/>
</dbReference>
<dbReference type="InterPro" id="IPR001763">
    <property type="entry name" value="Rhodanese-like_dom"/>
</dbReference>
<dbReference type="PROSITE" id="PS50206">
    <property type="entry name" value="RHODANESE_3"/>
    <property type="match status" value="1"/>
</dbReference>
<dbReference type="GO" id="GO:0046872">
    <property type="term" value="F:metal ion binding"/>
    <property type="evidence" value="ECO:0007669"/>
    <property type="project" value="UniProtKB-KW"/>
</dbReference>
<dbReference type="Gene3D" id="3.40.250.10">
    <property type="entry name" value="Rhodanese-like domain"/>
    <property type="match status" value="1"/>
</dbReference>
<keyword evidence="3" id="KW-0479">Metal-binding</keyword>
<keyword evidence="4" id="KW-0560">Oxidoreductase</keyword>
<reference evidence="6" key="1">
    <citation type="submission" date="2022-09" db="EMBL/GenBank/DDBJ databases">
        <title>Rhodovastum sp. nov. RN2-1 isolated from soil in Seongnam, South Korea.</title>
        <authorList>
            <person name="Le N.T."/>
        </authorList>
    </citation>
    <scope>NUCLEOTIDE SEQUENCE</scope>
    <source>
        <strain evidence="6">RN2-1</strain>
    </source>
</reference>
<accession>A0AA41YPT6</accession>
<protein>
    <recommendedName>
        <fullName evidence="2">superoxide dismutase</fullName>
        <ecNumber evidence="2">1.15.1.1</ecNumber>
    </recommendedName>
</protein>
<evidence type="ECO:0000256" key="3">
    <source>
        <dbReference type="ARBA" id="ARBA00022723"/>
    </source>
</evidence>
<organism evidence="6 7">
    <name type="scientific">Limobrevibacterium gyesilva</name>
    <dbReference type="NCBI Taxonomy" id="2991712"/>
    <lineage>
        <taxon>Bacteria</taxon>
        <taxon>Pseudomonadati</taxon>
        <taxon>Pseudomonadota</taxon>
        <taxon>Alphaproteobacteria</taxon>
        <taxon>Acetobacterales</taxon>
        <taxon>Acetobacteraceae</taxon>
        <taxon>Limobrevibacterium</taxon>
    </lineage>
</organism>